<dbReference type="Proteomes" id="UP001232063">
    <property type="component" value="Unassembled WGS sequence"/>
</dbReference>
<dbReference type="AlphaFoldDB" id="A0AAE3R476"/>
<feature type="chain" id="PRO_5042264828" description="DUF4177 domain-containing protein" evidence="1">
    <location>
        <begin position="24"/>
        <end position="126"/>
    </location>
</feature>
<dbReference type="EMBL" id="JASJOU010000002">
    <property type="protein sequence ID" value="MDJ1500558.1"/>
    <property type="molecule type" value="Genomic_DNA"/>
</dbReference>
<keyword evidence="1" id="KW-0732">Signal</keyword>
<reference evidence="2" key="1">
    <citation type="submission" date="2023-05" db="EMBL/GenBank/DDBJ databases">
        <authorList>
            <person name="Zhang X."/>
        </authorList>
    </citation>
    <scope>NUCLEOTIDE SEQUENCE</scope>
    <source>
        <strain evidence="2">BD1B2-1</strain>
    </source>
</reference>
<evidence type="ECO:0000256" key="1">
    <source>
        <dbReference type="SAM" id="SignalP"/>
    </source>
</evidence>
<protein>
    <recommendedName>
        <fullName evidence="4">DUF4177 domain-containing protein</fullName>
    </recommendedName>
</protein>
<comment type="caution">
    <text evidence="2">The sequence shown here is derived from an EMBL/GenBank/DDBJ whole genome shotgun (WGS) entry which is preliminary data.</text>
</comment>
<keyword evidence="3" id="KW-1185">Reference proteome</keyword>
<dbReference type="RefSeq" id="WP_314510085.1">
    <property type="nucleotide sequence ID" value="NZ_JASJOU010000002.1"/>
</dbReference>
<accession>A0AAE3R476</accession>
<proteinExistence type="predicted"/>
<feature type="signal peptide" evidence="1">
    <location>
        <begin position="1"/>
        <end position="23"/>
    </location>
</feature>
<evidence type="ECO:0000313" key="2">
    <source>
        <dbReference type="EMBL" id="MDJ1500558.1"/>
    </source>
</evidence>
<evidence type="ECO:0008006" key="4">
    <source>
        <dbReference type="Google" id="ProtNLM"/>
    </source>
</evidence>
<sequence length="126" mass="14045">MKKLIILASFVILAFTQHSFSQAPVVPKYEYMQVTTIESLVAGGMGRSRMISTDPNGKLQELPLENFFSLGGINFSNVRNNDKVITDKINELSDQGWEVAQVSTGATDDSGKGIFITRYLMRRPKK</sequence>
<organism evidence="2 3">
    <name type="scientific">Xanthocytophaga agilis</name>
    <dbReference type="NCBI Taxonomy" id="3048010"/>
    <lineage>
        <taxon>Bacteria</taxon>
        <taxon>Pseudomonadati</taxon>
        <taxon>Bacteroidota</taxon>
        <taxon>Cytophagia</taxon>
        <taxon>Cytophagales</taxon>
        <taxon>Rhodocytophagaceae</taxon>
        <taxon>Xanthocytophaga</taxon>
    </lineage>
</organism>
<gene>
    <name evidence="2" type="ORF">QNI22_07875</name>
</gene>
<name>A0AAE3R476_9BACT</name>
<evidence type="ECO:0000313" key="3">
    <source>
        <dbReference type="Proteomes" id="UP001232063"/>
    </source>
</evidence>